<feature type="compositionally biased region" description="Basic and acidic residues" evidence="1">
    <location>
        <begin position="65"/>
        <end position="74"/>
    </location>
</feature>
<feature type="compositionally biased region" description="Polar residues" evidence="1">
    <location>
        <begin position="78"/>
        <end position="101"/>
    </location>
</feature>
<dbReference type="EMBL" id="LLXL01005356">
    <property type="protein sequence ID" value="PKK56627.1"/>
    <property type="molecule type" value="Genomic_DNA"/>
</dbReference>
<reference evidence="2 3" key="1">
    <citation type="submission" date="2016-04" db="EMBL/GenBank/DDBJ databases">
        <title>Genome analyses suggest a sexual origin of heterokaryosis in a supposedly ancient asexual fungus.</title>
        <authorList>
            <person name="Ropars J."/>
            <person name="Sedzielewska K."/>
            <person name="Noel J."/>
            <person name="Charron P."/>
            <person name="Farinelli L."/>
            <person name="Marton T."/>
            <person name="Kruger M."/>
            <person name="Pelin A."/>
            <person name="Brachmann A."/>
            <person name="Corradi N."/>
        </authorList>
    </citation>
    <scope>NUCLEOTIDE SEQUENCE [LARGE SCALE GENOMIC DNA]</scope>
    <source>
        <strain evidence="2 3">C2</strain>
    </source>
</reference>
<comment type="caution">
    <text evidence="2">The sequence shown here is derived from an EMBL/GenBank/DDBJ whole genome shotgun (WGS) entry which is preliminary data.</text>
</comment>
<gene>
    <name evidence="2" type="ORF">RhiirC2_799626</name>
</gene>
<protein>
    <submittedName>
        <fullName evidence="2">Uncharacterized protein</fullName>
    </submittedName>
</protein>
<accession>A0A2N1M4Q0</accession>
<reference evidence="2 3" key="2">
    <citation type="submission" date="2017-10" db="EMBL/GenBank/DDBJ databases">
        <title>Extensive intraspecific genome diversity in a model arbuscular mycorrhizal fungus.</title>
        <authorList>
            <person name="Chen E.C.H."/>
            <person name="Morin E."/>
            <person name="Baudet D."/>
            <person name="Noel J."/>
            <person name="Ndikumana S."/>
            <person name="Charron P."/>
            <person name="St-Onge C."/>
            <person name="Giorgi J."/>
            <person name="Grigoriev I.V."/>
            <person name="Roux C."/>
            <person name="Martin F.M."/>
            <person name="Corradi N."/>
        </authorList>
    </citation>
    <scope>NUCLEOTIDE SEQUENCE [LARGE SCALE GENOMIC DNA]</scope>
    <source>
        <strain evidence="2 3">C2</strain>
    </source>
</reference>
<evidence type="ECO:0000313" key="3">
    <source>
        <dbReference type="Proteomes" id="UP000233469"/>
    </source>
</evidence>
<dbReference type="AlphaFoldDB" id="A0A2N1M4Q0"/>
<dbReference type="VEuPathDB" id="FungiDB:RhiirFUN_002390"/>
<proteinExistence type="predicted"/>
<evidence type="ECO:0000256" key="1">
    <source>
        <dbReference type="SAM" id="MobiDB-lite"/>
    </source>
</evidence>
<feature type="region of interest" description="Disordered" evidence="1">
    <location>
        <begin position="29"/>
        <end position="102"/>
    </location>
</feature>
<organism evidence="2 3">
    <name type="scientific">Rhizophagus irregularis</name>
    <dbReference type="NCBI Taxonomy" id="588596"/>
    <lineage>
        <taxon>Eukaryota</taxon>
        <taxon>Fungi</taxon>
        <taxon>Fungi incertae sedis</taxon>
        <taxon>Mucoromycota</taxon>
        <taxon>Glomeromycotina</taxon>
        <taxon>Glomeromycetes</taxon>
        <taxon>Glomerales</taxon>
        <taxon>Glomeraceae</taxon>
        <taxon>Rhizophagus</taxon>
    </lineage>
</organism>
<dbReference type="Proteomes" id="UP000233469">
    <property type="component" value="Unassembled WGS sequence"/>
</dbReference>
<feature type="compositionally biased region" description="Low complexity" evidence="1">
    <location>
        <begin position="46"/>
        <end position="64"/>
    </location>
</feature>
<sequence>MSPEPTSVAALSRTSDLFPHHHHSLLFPKEYHHTKSIQSTTDKRTNTSSSSYLTTSLNNNSTTSETRENQDFRHIQRQRSLNGNHNMNNLQSQLHHPTLSSNRDRLSAEMHIERSSLDNNDRGSLDLLVAAAASLNISNNNISESENSSTGYDYHK</sequence>
<evidence type="ECO:0000313" key="2">
    <source>
        <dbReference type="EMBL" id="PKK56627.1"/>
    </source>
</evidence>
<name>A0A2N1M4Q0_9GLOM</name>
<dbReference type="VEuPathDB" id="FungiDB:FUN_002331"/>